<sequence length="44" mass="4956">MFLLKLSENCSCPSLKCLKYDPHFIGYLTQSGVPMKAYFFCSSG</sequence>
<evidence type="ECO:0000313" key="1">
    <source>
        <dbReference type="EMBL" id="OAY29909.1"/>
    </source>
</evidence>
<reference evidence="1" key="1">
    <citation type="submission" date="2016-02" db="EMBL/GenBank/DDBJ databases">
        <title>WGS assembly of Manihot esculenta.</title>
        <authorList>
            <person name="Bredeson J.V."/>
            <person name="Prochnik S.E."/>
            <person name="Lyons J.B."/>
            <person name="Schmutz J."/>
            <person name="Grimwood J."/>
            <person name="Vrebalov J."/>
            <person name="Bart R.S."/>
            <person name="Amuge T."/>
            <person name="Ferguson M.E."/>
            <person name="Green R."/>
            <person name="Putnam N."/>
            <person name="Stites J."/>
            <person name="Rounsley S."/>
            <person name="Rokhsar D.S."/>
        </authorList>
    </citation>
    <scope>NUCLEOTIDE SEQUENCE [LARGE SCALE GENOMIC DNA]</scope>
    <source>
        <tissue evidence="1">Leaf</tissue>
    </source>
</reference>
<organism evidence="1">
    <name type="scientific">Manihot esculenta</name>
    <name type="common">Cassava</name>
    <name type="synonym">Jatropha manihot</name>
    <dbReference type="NCBI Taxonomy" id="3983"/>
    <lineage>
        <taxon>Eukaryota</taxon>
        <taxon>Viridiplantae</taxon>
        <taxon>Streptophyta</taxon>
        <taxon>Embryophyta</taxon>
        <taxon>Tracheophyta</taxon>
        <taxon>Spermatophyta</taxon>
        <taxon>Magnoliopsida</taxon>
        <taxon>eudicotyledons</taxon>
        <taxon>Gunneridae</taxon>
        <taxon>Pentapetalae</taxon>
        <taxon>rosids</taxon>
        <taxon>fabids</taxon>
        <taxon>Malpighiales</taxon>
        <taxon>Euphorbiaceae</taxon>
        <taxon>Crotonoideae</taxon>
        <taxon>Manihoteae</taxon>
        <taxon>Manihot</taxon>
    </lineage>
</organism>
<accession>A0A2C9UH39</accession>
<dbReference type="EMBL" id="CM004401">
    <property type="protein sequence ID" value="OAY29909.1"/>
    <property type="molecule type" value="Genomic_DNA"/>
</dbReference>
<dbReference type="AlphaFoldDB" id="A0A2C9UH39"/>
<name>A0A2C9UH39_MANES</name>
<protein>
    <submittedName>
        <fullName evidence="1">Uncharacterized protein</fullName>
    </submittedName>
</protein>
<gene>
    <name evidence="1" type="ORF">MANES_15G181300</name>
</gene>
<proteinExistence type="predicted"/>